<feature type="compositionally biased region" description="Polar residues" evidence="16">
    <location>
        <begin position="310"/>
        <end position="319"/>
    </location>
</feature>
<dbReference type="InterPro" id="IPR014001">
    <property type="entry name" value="Helicase_ATP-bd"/>
</dbReference>
<feature type="compositionally biased region" description="Basic and acidic residues" evidence="16">
    <location>
        <begin position="1613"/>
        <end position="1630"/>
    </location>
</feature>
<dbReference type="Pfam" id="PF20470">
    <property type="entry name" value="HTH_61"/>
    <property type="match status" value="1"/>
</dbReference>
<feature type="region of interest" description="Disordered" evidence="16">
    <location>
        <begin position="1701"/>
        <end position="1765"/>
    </location>
</feature>
<feature type="compositionally biased region" description="Basic and acidic residues" evidence="16">
    <location>
        <begin position="1567"/>
        <end position="1577"/>
    </location>
</feature>
<keyword evidence="10" id="KW-0067">ATP-binding</keyword>
<feature type="compositionally biased region" description="Low complexity" evidence="16">
    <location>
        <begin position="2109"/>
        <end position="2120"/>
    </location>
</feature>
<evidence type="ECO:0000256" key="7">
    <source>
        <dbReference type="ARBA" id="ARBA00022741"/>
    </source>
</evidence>
<feature type="compositionally biased region" description="Basic and acidic residues" evidence="16">
    <location>
        <begin position="87"/>
        <end position="101"/>
    </location>
</feature>
<keyword evidence="13" id="KW-0539">Nucleus</keyword>
<dbReference type="FunFam" id="3.40.50.300:FF:000753">
    <property type="entry name" value="Polymerase (DNA directed), theta"/>
    <property type="match status" value="1"/>
</dbReference>
<feature type="region of interest" description="Disordered" evidence="16">
    <location>
        <begin position="1506"/>
        <end position="1686"/>
    </location>
</feature>
<protein>
    <recommendedName>
        <fullName evidence="15">DNA polymerase theta</fullName>
        <ecNumber evidence="4">2.7.7.7</ecNumber>
    </recommendedName>
</protein>
<comment type="subcellular location">
    <subcellularLocation>
        <location evidence="2">Nucleus</location>
    </subcellularLocation>
</comment>
<dbReference type="PROSITE" id="PS51194">
    <property type="entry name" value="HELICASE_CTER"/>
    <property type="match status" value="1"/>
</dbReference>
<dbReference type="GO" id="GO:0005524">
    <property type="term" value="F:ATP binding"/>
    <property type="evidence" value="ECO:0007669"/>
    <property type="project" value="UniProtKB-KW"/>
</dbReference>
<dbReference type="GO" id="GO:0006261">
    <property type="term" value="P:DNA-templated DNA replication"/>
    <property type="evidence" value="ECO:0007669"/>
    <property type="project" value="InterPro"/>
</dbReference>
<evidence type="ECO:0000256" key="5">
    <source>
        <dbReference type="ARBA" id="ARBA00022679"/>
    </source>
</evidence>
<evidence type="ECO:0000256" key="12">
    <source>
        <dbReference type="ARBA" id="ARBA00023204"/>
    </source>
</evidence>
<dbReference type="PROSITE" id="PS00447">
    <property type="entry name" value="DNA_POLYMERASE_A"/>
    <property type="match status" value="1"/>
</dbReference>
<dbReference type="InterPro" id="IPR011545">
    <property type="entry name" value="DEAD/DEAH_box_helicase_dom"/>
</dbReference>
<dbReference type="SMART" id="SM00482">
    <property type="entry name" value="POLAc"/>
    <property type="match status" value="1"/>
</dbReference>
<dbReference type="Pfam" id="PF00476">
    <property type="entry name" value="DNA_pol_A"/>
    <property type="match status" value="2"/>
</dbReference>
<feature type="compositionally biased region" description="Polar residues" evidence="16">
    <location>
        <begin position="2127"/>
        <end position="2138"/>
    </location>
</feature>
<comment type="cofactor">
    <cofactor evidence="1">
        <name>Mg(2+)</name>
        <dbReference type="ChEBI" id="CHEBI:18420"/>
    </cofactor>
</comment>
<feature type="region of interest" description="Disordered" evidence="16">
    <location>
        <begin position="423"/>
        <end position="529"/>
    </location>
</feature>
<dbReference type="Pfam" id="PF00270">
    <property type="entry name" value="DEAD"/>
    <property type="match status" value="1"/>
</dbReference>
<dbReference type="Gene3D" id="1.20.1060.10">
    <property type="entry name" value="Taq DNA Polymerase, Chain T, domain 4"/>
    <property type="match status" value="1"/>
</dbReference>
<dbReference type="InterPro" id="IPR001650">
    <property type="entry name" value="Helicase_C-like"/>
</dbReference>
<feature type="region of interest" description="Disordered" evidence="16">
    <location>
        <begin position="302"/>
        <end position="371"/>
    </location>
</feature>
<dbReference type="InterPro" id="IPR048960">
    <property type="entry name" value="POLQ-like_helical"/>
</dbReference>
<dbReference type="SMART" id="SM00490">
    <property type="entry name" value="HELICc"/>
    <property type="match status" value="1"/>
</dbReference>
<keyword evidence="20" id="KW-1185">Reference proteome</keyword>
<dbReference type="InterPro" id="IPR001098">
    <property type="entry name" value="DNA-dir_DNA_pol_A_palm_dom"/>
</dbReference>
<evidence type="ECO:0000256" key="9">
    <source>
        <dbReference type="ARBA" id="ARBA00022801"/>
    </source>
</evidence>
<reference evidence="20" key="1">
    <citation type="submission" date="2015-02" db="EMBL/GenBank/DDBJ databases">
        <title>Genome sequencing for Strongylocentrotus purpuratus.</title>
        <authorList>
            <person name="Murali S."/>
            <person name="Liu Y."/>
            <person name="Vee V."/>
            <person name="English A."/>
            <person name="Wang M."/>
            <person name="Skinner E."/>
            <person name="Han Y."/>
            <person name="Muzny D.M."/>
            <person name="Worley K.C."/>
            <person name="Gibbs R.A."/>
        </authorList>
    </citation>
    <scope>NUCLEOTIDE SEQUENCE</scope>
</reference>
<dbReference type="GO" id="GO:0003887">
    <property type="term" value="F:DNA-directed DNA polymerase activity"/>
    <property type="evidence" value="ECO:0000318"/>
    <property type="project" value="GO_Central"/>
</dbReference>
<dbReference type="GO" id="GO:0005634">
    <property type="term" value="C:nucleus"/>
    <property type="evidence" value="ECO:0007669"/>
    <property type="project" value="UniProtKB-SubCell"/>
</dbReference>
<dbReference type="FunFam" id="1.10.150.20:FF:000070">
    <property type="entry name" value="DNA polymerase I, putative"/>
    <property type="match status" value="1"/>
</dbReference>
<evidence type="ECO:0000313" key="19">
    <source>
        <dbReference type="EnsemblMetazoa" id="XP_030850352"/>
    </source>
</evidence>
<dbReference type="RefSeq" id="XP_030850352.1">
    <property type="nucleotide sequence ID" value="XM_030994492.1"/>
</dbReference>
<dbReference type="GO" id="GO:0097681">
    <property type="term" value="P:double-strand break repair via alternative nonhomologous end joining"/>
    <property type="evidence" value="ECO:0000318"/>
    <property type="project" value="GO_Central"/>
</dbReference>
<feature type="compositionally biased region" description="Low complexity" evidence="16">
    <location>
        <begin position="48"/>
        <end position="61"/>
    </location>
</feature>
<keyword evidence="9" id="KW-0378">Hydrolase</keyword>
<feature type="domain" description="Helicase C-terminal" evidence="18">
    <location>
        <begin position="785"/>
        <end position="1022"/>
    </location>
</feature>
<evidence type="ECO:0000256" key="4">
    <source>
        <dbReference type="ARBA" id="ARBA00012417"/>
    </source>
</evidence>
<dbReference type="InterPro" id="IPR043502">
    <property type="entry name" value="DNA/RNA_pol_sf"/>
</dbReference>
<dbReference type="PROSITE" id="PS51192">
    <property type="entry name" value="HELICASE_ATP_BIND_1"/>
    <property type="match status" value="1"/>
</dbReference>
<dbReference type="SUPFAM" id="SSF53098">
    <property type="entry name" value="Ribonuclease H-like"/>
    <property type="match status" value="1"/>
</dbReference>
<feature type="compositionally biased region" description="Basic and acidic residues" evidence="16">
    <location>
        <begin position="1514"/>
        <end position="1529"/>
    </location>
</feature>
<dbReference type="Pfam" id="PF00271">
    <property type="entry name" value="Helicase_C"/>
    <property type="match status" value="1"/>
</dbReference>
<feature type="compositionally biased region" description="Polar residues" evidence="16">
    <location>
        <begin position="1531"/>
        <end position="1551"/>
    </location>
</feature>
<dbReference type="InParanoid" id="A0A7M7PEQ8"/>
<evidence type="ECO:0000256" key="11">
    <source>
        <dbReference type="ARBA" id="ARBA00022932"/>
    </source>
</evidence>
<evidence type="ECO:0000256" key="6">
    <source>
        <dbReference type="ARBA" id="ARBA00022695"/>
    </source>
</evidence>
<dbReference type="InterPro" id="IPR027417">
    <property type="entry name" value="P-loop_NTPase"/>
</dbReference>
<feature type="region of interest" description="Disordered" evidence="16">
    <location>
        <begin position="1778"/>
        <end position="1842"/>
    </location>
</feature>
<feature type="region of interest" description="Disordered" evidence="16">
    <location>
        <begin position="1462"/>
        <end position="1489"/>
    </location>
</feature>
<keyword evidence="11" id="KW-0239">DNA-directed DNA polymerase</keyword>
<feature type="compositionally biased region" description="Low complexity" evidence="16">
    <location>
        <begin position="487"/>
        <end position="502"/>
    </location>
</feature>
<dbReference type="Gene3D" id="3.30.70.370">
    <property type="match status" value="1"/>
</dbReference>
<evidence type="ECO:0000256" key="14">
    <source>
        <dbReference type="ARBA" id="ARBA00049244"/>
    </source>
</evidence>
<feature type="compositionally biased region" description="Basic and acidic residues" evidence="16">
    <location>
        <begin position="1638"/>
        <end position="1653"/>
    </location>
</feature>
<feature type="region of interest" description="Disordered" evidence="16">
    <location>
        <begin position="3222"/>
        <end position="3252"/>
    </location>
</feature>
<feature type="compositionally biased region" description="Basic and acidic residues" evidence="16">
    <location>
        <begin position="2208"/>
        <end position="2240"/>
    </location>
</feature>
<keyword evidence="5" id="KW-0808">Transferase</keyword>
<reference evidence="19" key="2">
    <citation type="submission" date="2021-01" db="UniProtKB">
        <authorList>
            <consortium name="EnsemblMetazoa"/>
        </authorList>
    </citation>
    <scope>IDENTIFICATION</scope>
</reference>
<evidence type="ECO:0000256" key="16">
    <source>
        <dbReference type="SAM" id="MobiDB-lite"/>
    </source>
</evidence>
<feature type="compositionally biased region" description="Polar residues" evidence="16">
    <location>
        <begin position="1"/>
        <end position="32"/>
    </location>
</feature>
<keyword evidence="12" id="KW-0234">DNA repair</keyword>
<dbReference type="GeneID" id="583312"/>
<dbReference type="KEGG" id="spu:583312"/>
<dbReference type="Gene3D" id="3.30.420.10">
    <property type="entry name" value="Ribonuclease H-like superfamily/Ribonuclease H"/>
    <property type="match status" value="1"/>
</dbReference>
<dbReference type="PANTHER" id="PTHR10133:SF62">
    <property type="entry name" value="DNA POLYMERASE THETA"/>
    <property type="match status" value="1"/>
</dbReference>
<dbReference type="GO" id="GO:0003677">
    <property type="term" value="F:DNA binding"/>
    <property type="evidence" value="ECO:0007669"/>
    <property type="project" value="InterPro"/>
</dbReference>
<comment type="catalytic activity">
    <reaction evidence="14">
        <text>DNA(n) + a 2'-deoxyribonucleoside 5'-triphosphate = DNA(n+1) + diphosphate</text>
        <dbReference type="Rhea" id="RHEA:22508"/>
        <dbReference type="Rhea" id="RHEA-COMP:17339"/>
        <dbReference type="Rhea" id="RHEA-COMP:17340"/>
        <dbReference type="ChEBI" id="CHEBI:33019"/>
        <dbReference type="ChEBI" id="CHEBI:61560"/>
        <dbReference type="ChEBI" id="CHEBI:173112"/>
        <dbReference type="EC" id="2.7.7.7"/>
    </reaction>
</comment>
<dbReference type="GO" id="GO:0016787">
    <property type="term" value="F:hydrolase activity"/>
    <property type="evidence" value="ECO:0007669"/>
    <property type="project" value="UniProtKB-KW"/>
</dbReference>
<evidence type="ECO:0000256" key="8">
    <source>
        <dbReference type="ARBA" id="ARBA00022763"/>
    </source>
</evidence>
<dbReference type="CDD" id="cd08638">
    <property type="entry name" value="DNA_pol_A_theta"/>
    <property type="match status" value="1"/>
</dbReference>
<sequence>MKKLTQTWKQQKVSKLRDSSFTTASSKTQLVPSQDGGKISQGSTGSHGATSAAPTPSASGGSRKRLGQHIPRQAVPVSVPKPVHGGAEGEKREKENEEDLAKKRKVGGAIGDQSKRRSPRLQKGRDHARSPRPVELNHSFQSSFGGDFDFDDDVLLAVEKAEADFNKIQEDAVPLQEKTQPKQSCEPTGSRTVLGVQGEISSKKEVFSGHSAKSLGTSSGFVINCTAVGENTCKSAVRRNSGIEKAGEIVNKQERTKAKNLTKIDDRKCSPCHAVDVRSDPDRKGEVSLPKQVQYTAIIATDARRDSDIPQKSNVSPSDLSHMPKICQLNKNSTKKGNKHAPSNQPLREATTKTSFKTAGNSSSAHSPVKVKGNISRQGLSDEVRHSGEGLTLKGSTSTFLDSILVADAEVPDGQKEAVVFCEDSQDQDNDIPWSKTGAMSGKHQDPVKFPHSVKPHQASSLGRGFTPGKSIRTGQKASKKNPQGYATRRSSTSPTNTATTPKPINRSTHKRSPPLTPISPPPSTSPARDQLLLSSWGLPDVVLQQYHRAGITKMFPWQVECLGAGRVLEGGNLVYAAPTSAGKTLVAELLVLKKILETKKKALIILPFVSVTREKMFYLQSMFSEAGVRVDGFMGSHSPPGGLASTDIAICTIEKANSLINRLLEEKTIGQLGIVVVDELHMIGDSHRGYLLELLLTKIRYVTATTLKSPGDVSPSLSNPIQIVGMSATLPNLDLLARWLDADLYRTDFRPVPLTEHVKIGKAVFDSSMSKVREVKPPFEVKVDEDQVFSLCLETISKGNGVLVFCPTKNWCEKLCEMMAREIYNMHQGQVTTNQTGFVKASNMLPLKLDHASLRDVVEQLRRTPVSINSVLRKTIPCGVGYHHAGLTFDERDIIEGAFRHGFLKILVATSTLSSGVNLPARRVIIRSIMFNRKVIDPLTYKQMIGRAGRKGIDTEGESILVCKTTERDKASKLMRAELPPVQSCLIKSQGDDLSNSLKRAILEIIASGVASSPTEVQAYASSTLLAASLSEVKTDDQGSGVNTGSAVLSCVKFLEENEFIRLQNVECEGETTEKYCPTQLGKATLSSALSPGEALQVFAELQKARKNFVLENELHILYQVTPIYNQGFQPDWYQFVCTWEKMSSDQRRVAELVGVEESFLMRASQGLVSSASRSANVQKSIAIHRRFYTTLILHELVNEVPLPTVAAKYSCGFGQLQSLQQSASTFSGMVTVFCSRLGWWNLELLLAQFKNRLNFGIQRELCDLVRISLLNAQRARLLYDAGYPTVAAVATCNPDDVETLLRNSVPFKSGRQAHGEDAYEAVERKQTRCIWATGRKGLTEAEAAKLIVSEARQIVQVELGVADVAWGKEEEKDDTKADNVGQKMVAKDNTKADNGGQKTVANDDGPREGARDGDKGPEAGLEHVSEGSDRSGNIMISCNGNPIPEKHLEKELILVKGRDQVAPEESPAVDEPIPNRPSTSSKSVEIHGNSFSNFNVRHPVLKEVVTKPSDSSGEKFDDVQRDTKAEAESCSTKGVANETSGSECSSTRFSGRKNSFKHPSVLRSTDAKDSSKKEMVVTVQVHAKPQNRKIDAEQMFPQVPSKQPKIITNKNKNEIARKESTLEKKDIPVHFASSSTKEKSHEIKEQEEMAKGKITSTPITAEDKETHHQGREKETSPELFSCPLDEGGLEEALQQMVEEFASPARGPGDGQLLECSSPGRGPGDGQVLQDKGSHSRDGDGMLVGEEDGISPTFPSMDSQLEQYMAEYCTQNDIVAESASPDLDAGKKSGREHLRNSQDIRTDDKLPSGPSTRETALAINTVDGTTVTSHSSSAPTDTVAPDQAIDADAEETVQNPDSDSHPLVETTQDVLLAADMCELFDSFSCSIQASVTSETNPSKAIPPLIHTDQVLSHSGERGTRLTAGSPENYEKDVKLVNAPSAAAKSPTATVTETTTYMMQRGTDKSEAQGCQTDDAMQISSDESFSYLETPDDNEILDSDPQNATMIFVGKSKQSCTKSCTKECTKHPDVVRSNAKGATLYPKVKLSTRKENTAHKGTAKQIIGKQSFVGIQKPSKSVECSNGIVSGTSGNRQAEFHQLASSKGHHKVSVSSKTVSKKASLAPLASNKPSKCESSSRTVADDVLFSPERENTVHRNAGSLLSPGTMAMLDLFAGEDDDMFTQLKETPKSKTKDKTVLAGKDMNVSKIDTKGVSKVSGGRDVKQNKSQIKDKGAIPSRKDSAIALSREHPKRKNEQKDSGSPPKRQRTPPKAYPAVQEESGSAIAKGPAGVVFSSDSEHPERRTSDTGDYIPPTPPRTRQTTPRISKASGTQKPKSKTGQTQQSGKKKKTQEKSQQISKRTSPRALTRSRQNLEAVMEERHAITKDAPDGFRDTKDKGLPKTNTKLHRTSPVESNQLPPDRTAGQTIDVPRIPAIAMTPSFDSEMLCQDSEDLFSPKPIESQDALNMGMDEFDFSLKFSLDSDSEIPPSPHPVIIATTSRQQQNHHQQQSLMSSFTPSFSFPQSFSCSPAVPSSDNAFTIVDVCANVDLFSTFLSEWKRKTRYAVAVACEKYHPPVQGATIGGNFKKPGTSTRKEVQSKPDGFPIENLELLVTGIAVCWGGKDAYFVSLQKEITEGNADDTLAPPDNAPNLSVSDRLSKIRPVLEIEKLGRTAKAKYHRKVVFGAKHQYKILSQACGCLLAGSLEDPKIAQWLIDPGSKEPNLQSLVTQYTPTDAYLLEALGGGIGLGGPGVSPETNGSSRLRATTEAVLSLQVMDTMQKQLEEMDLWQPFTDVEMPSIVTLARVELNGIGIDGAECETQKAVMQAKLKCLEEEAYKIAGHGFSLTSPDDVAQVLYTELKLPPNGDPSSLSTSAAAPARRTLGARGRPRLSKHFSTSKDALEKLKPLHPLPALILEFRRISAAVAKVVFPLQKEKVHNGRLDMDRVFTVYQTHTATGRVATFEPNIQAIPKEFDIDMPSVIGESPPGGGAAAGTGSFAPSAVSSCRGKKGRMTRIGAYTPLTMSSGPTPKPGPKFAVCIRNVFCPFKGGLMLAADYSQLELRLLAHLAKDRCLMGILNSGSDVFKQIAAKWKHVDVDSVSAEQRQQAKQMCYGMIYGIGARALGEQLGVCEEDAAAFMESFKSQYKGMKNYLLEVVKQCREKGYVQTLTGRRRYLPAIHHTNPGARNQAERQAVNTTVQGSAADLVKTAMVKIDRRLAVEYPATKRSHKHKEEEESGTAPGRRKSRRLQTSTTGFTPPGAFLVLQLHDELIYEVRREDVDQVAQLIKTEMENAMKLSVRLPVKVKFGPTWGTLEEMDL</sequence>
<feature type="compositionally biased region" description="Basic and acidic residues" evidence="16">
    <location>
        <begin position="1785"/>
        <end position="1807"/>
    </location>
</feature>
<evidence type="ECO:0000256" key="10">
    <source>
        <dbReference type="ARBA" id="ARBA00022840"/>
    </source>
</evidence>
<dbReference type="FunFam" id="1.10.3380.20:FF:000001">
    <property type="entry name" value="DNA polymerase theta"/>
    <property type="match status" value="1"/>
</dbReference>
<dbReference type="InterPro" id="IPR012337">
    <property type="entry name" value="RNaseH-like_sf"/>
</dbReference>
<feature type="compositionally biased region" description="Pro residues" evidence="16">
    <location>
        <begin position="515"/>
        <end position="525"/>
    </location>
</feature>
<feature type="region of interest" description="Disordered" evidence="16">
    <location>
        <begin position="1372"/>
        <end position="1444"/>
    </location>
</feature>
<dbReference type="PANTHER" id="PTHR10133">
    <property type="entry name" value="DNA POLYMERASE I"/>
    <property type="match status" value="1"/>
</dbReference>
<name>A0A7M7PEQ8_STRPU</name>
<dbReference type="Gene3D" id="1.10.150.20">
    <property type="entry name" value="5' to 3' exonuclease, C-terminal subdomain"/>
    <property type="match status" value="1"/>
</dbReference>
<feature type="region of interest" description="Disordered" evidence="16">
    <location>
        <begin position="1"/>
        <end position="138"/>
    </location>
</feature>
<dbReference type="FunFam" id="3.40.50.300:FF:000885">
    <property type="entry name" value="DNA polymerase theta"/>
    <property type="match status" value="1"/>
</dbReference>
<dbReference type="SMART" id="SM00487">
    <property type="entry name" value="DEXDc"/>
    <property type="match status" value="1"/>
</dbReference>
<dbReference type="InterPro" id="IPR036397">
    <property type="entry name" value="RNaseH_sf"/>
</dbReference>
<dbReference type="FunFam" id="1.20.1060.10:FF:000002">
    <property type="entry name" value="Polymerase (DNA directed), theta"/>
    <property type="match status" value="1"/>
</dbReference>
<evidence type="ECO:0000313" key="20">
    <source>
        <dbReference type="Proteomes" id="UP000007110"/>
    </source>
</evidence>
<feature type="compositionally biased region" description="Basic and acidic residues" evidence="16">
    <location>
        <begin position="2376"/>
        <end position="2398"/>
    </location>
</feature>
<evidence type="ECO:0000256" key="15">
    <source>
        <dbReference type="ARBA" id="ARBA00074669"/>
    </source>
</evidence>
<feature type="compositionally biased region" description="Polar residues" evidence="16">
    <location>
        <begin position="341"/>
        <end position="366"/>
    </location>
</feature>
<dbReference type="CDD" id="cd18026">
    <property type="entry name" value="DEXHc_POLQ-like"/>
    <property type="match status" value="1"/>
</dbReference>
<dbReference type="InterPro" id="IPR019760">
    <property type="entry name" value="DNA-dir_DNA_pol_A_CS"/>
</dbReference>
<dbReference type="CDD" id="cd18795">
    <property type="entry name" value="SF2_C_Ski2"/>
    <property type="match status" value="1"/>
</dbReference>
<organism evidence="19 20">
    <name type="scientific">Strongylocentrotus purpuratus</name>
    <name type="common">Purple sea urchin</name>
    <dbReference type="NCBI Taxonomy" id="7668"/>
    <lineage>
        <taxon>Eukaryota</taxon>
        <taxon>Metazoa</taxon>
        <taxon>Echinodermata</taxon>
        <taxon>Eleutherozoa</taxon>
        <taxon>Echinozoa</taxon>
        <taxon>Echinoidea</taxon>
        <taxon>Euechinoidea</taxon>
        <taxon>Echinacea</taxon>
        <taxon>Camarodonta</taxon>
        <taxon>Echinidea</taxon>
        <taxon>Strongylocentrotidae</taxon>
        <taxon>Strongylocentrotus</taxon>
    </lineage>
</organism>
<evidence type="ECO:0000256" key="2">
    <source>
        <dbReference type="ARBA" id="ARBA00004123"/>
    </source>
</evidence>
<keyword evidence="8" id="KW-0227">DNA damage</keyword>
<dbReference type="Proteomes" id="UP000007110">
    <property type="component" value="Unassembled WGS sequence"/>
</dbReference>
<dbReference type="OrthoDB" id="2320933at2759"/>
<feature type="domain" description="Helicase ATP-binding" evidence="17">
    <location>
        <begin position="565"/>
        <end position="749"/>
    </location>
</feature>
<accession>A0A7M7PEQ8</accession>
<dbReference type="InterPro" id="IPR046931">
    <property type="entry name" value="HTH_61"/>
</dbReference>
<dbReference type="EnsemblMetazoa" id="XM_030994492">
    <property type="protein sequence ID" value="XP_030850352"/>
    <property type="gene ID" value="LOC583312"/>
</dbReference>
<evidence type="ECO:0000259" key="18">
    <source>
        <dbReference type="PROSITE" id="PS51194"/>
    </source>
</evidence>
<feature type="compositionally biased region" description="Basic and acidic residues" evidence="16">
    <location>
        <begin position="1406"/>
        <end position="1431"/>
    </location>
</feature>
<feature type="compositionally biased region" description="Polar residues" evidence="16">
    <location>
        <begin position="1823"/>
        <end position="1837"/>
    </location>
</feature>
<evidence type="ECO:0000256" key="13">
    <source>
        <dbReference type="ARBA" id="ARBA00023242"/>
    </source>
</evidence>
<dbReference type="SUPFAM" id="SSF52540">
    <property type="entry name" value="P-loop containing nucleoside triphosphate hydrolases"/>
    <property type="match status" value="1"/>
</dbReference>
<feature type="compositionally biased region" description="Polar residues" evidence="16">
    <location>
        <begin position="1432"/>
        <end position="1442"/>
    </location>
</feature>
<dbReference type="Pfam" id="PF21099">
    <property type="entry name" value="POLQ_helical"/>
    <property type="match status" value="1"/>
</dbReference>
<proteinExistence type="inferred from homology"/>
<feature type="compositionally biased region" description="Basic and acidic residues" evidence="16">
    <location>
        <begin position="1663"/>
        <end position="1678"/>
    </location>
</feature>
<dbReference type="SUPFAM" id="SSF56672">
    <property type="entry name" value="DNA/RNA polymerases"/>
    <property type="match status" value="1"/>
</dbReference>
<feature type="compositionally biased region" description="Polar residues" evidence="16">
    <location>
        <begin position="1754"/>
        <end position="1763"/>
    </location>
</feature>
<dbReference type="InterPro" id="IPR002298">
    <property type="entry name" value="DNA_polymerase_A"/>
</dbReference>
<evidence type="ECO:0000256" key="3">
    <source>
        <dbReference type="ARBA" id="ARBA00007705"/>
    </source>
</evidence>
<feature type="region of interest" description="Disordered" evidence="16">
    <location>
        <begin position="2100"/>
        <end position="2138"/>
    </location>
</feature>
<dbReference type="OMA" id="CYGMVYG"/>
<dbReference type="Gene3D" id="3.40.50.300">
    <property type="entry name" value="P-loop containing nucleotide triphosphate hydrolases"/>
    <property type="match status" value="2"/>
</dbReference>
<dbReference type="Gene3D" id="1.10.3380.20">
    <property type="match status" value="1"/>
</dbReference>
<evidence type="ECO:0000256" key="1">
    <source>
        <dbReference type="ARBA" id="ARBA00001946"/>
    </source>
</evidence>
<dbReference type="SUPFAM" id="SSF158702">
    <property type="entry name" value="Sec63 N-terminal domain-like"/>
    <property type="match status" value="1"/>
</dbReference>
<feature type="compositionally biased region" description="Basic and acidic residues" evidence="16">
    <location>
        <begin position="2295"/>
        <end position="2305"/>
    </location>
</feature>
<keyword evidence="6" id="KW-0548">Nucleotidyltransferase</keyword>
<feature type="region of interest" description="Disordered" evidence="16">
    <location>
        <begin position="2208"/>
        <end position="2424"/>
    </location>
</feature>
<feature type="compositionally biased region" description="Polar residues" evidence="16">
    <location>
        <begin position="1478"/>
        <end position="1489"/>
    </location>
</feature>
<keyword evidence="7" id="KW-0547">Nucleotide-binding</keyword>
<comment type="similarity">
    <text evidence="3">Belongs to the DNA polymerase type-A family.</text>
</comment>
<evidence type="ECO:0000259" key="17">
    <source>
        <dbReference type="PROSITE" id="PS51192"/>
    </source>
</evidence>
<dbReference type="EC" id="2.7.7.7" evidence="4"/>